<keyword evidence="1" id="KW-0472">Membrane</keyword>
<dbReference type="AlphaFoldDB" id="A7B032"/>
<dbReference type="EMBL" id="AAYG02000008">
    <property type="protein sequence ID" value="EDN78745.1"/>
    <property type="molecule type" value="Genomic_DNA"/>
</dbReference>
<name>A7B032_MEDG7</name>
<keyword evidence="1" id="KW-1133">Transmembrane helix</keyword>
<protein>
    <submittedName>
        <fullName evidence="2">Uncharacterized protein</fullName>
    </submittedName>
</protein>
<comment type="caution">
    <text evidence="2">The sequence shown here is derived from an EMBL/GenBank/DDBJ whole genome shotgun (WGS) entry which is preliminary data.</text>
</comment>
<evidence type="ECO:0000313" key="3">
    <source>
        <dbReference type="Proteomes" id="UP000004410"/>
    </source>
</evidence>
<proteinExistence type="predicted"/>
<dbReference type="Proteomes" id="UP000004410">
    <property type="component" value="Unassembled WGS sequence"/>
</dbReference>
<reference evidence="2 3" key="1">
    <citation type="submission" date="2007-04" db="EMBL/GenBank/DDBJ databases">
        <authorList>
            <person name="Fulton L."/>
            <person name="Clifton S."/>
            <person name="Fulton B."/>
            <person name="Xu J."/>
            <person name="Minx P."/>
            <person name="Pepin K.H."/>
            <person name="Johnson M."/>
            <person name="Thiruvilangam P."/>
            <person name="Bhonagiri V."/>
            <person name="Nash W.E."/>
            <person name="Mardis E.R."/>
            <person name="Wilson R.K."/>
        </authorList>
    </citation>
    <scope>NUCLEOTIDE SEQUENCE [LARGE SCALE GENOMIC DNA]</scope>
    <source>
        <strain evidence="2 3">ATCC 29149</strain>
    </source>
</reference>
<dbReference type="PaxDb" id="411470-RUMGNA_00907"/>
<sequence>MPVICRHSKDFLNDSSCSIFQNKKRLMMVVLWCGKRLWRKSGLLPFAEYSSFLEQAFHTPLRCEVPDNPMPYPAYHPFLTFFSALSATLLLIHFLFSVTKHKNSSHNHFLNFLLRKCHHC</sequence>
<evidence type="ECO:0000256" key="1">
    <source>
        <dbReference type="SAM" id="Phobius"/>
    </source>
</evidence>
<accession>A7B032</accession>
<feature type="transmembrane region" description="Helical" evidence="1">
    <location>
        <begin position="74"/>
        <end position="96"/>
    </location>
</feature>
<evidence type="ECO:0000313" key="2">
    <source>
        <dbReference type="EMBL" id="EDN78745.1"/>
    </source>
</evidence>
<gene>
    <name evidence="2" type="ORF">RUMGNA_00907</name>
</gene>
<reference evidence="2 3" key="2">
    <citation type="submission" date="2007-06" db="EMBL/GenBank/DDBJ databases">
        <title>Draft genome sequence of Ruminococcus gnavus (ATCC 29149).</title>
        <authorList>
            <person name="Sudarsanam P."/>
            <person name="Ley R."/>
            <person name="Guruge J."/>
            <person name="Turnbaugh P.J."/>
            <person name="Mahowald M."/>
            <person name="Liep D."/>
            <person name="Gordon J."/>
        </authorList>
    </citation>
    <scope>NUCLEOTIDE SEQUENCE [LARGE SCALE GENOMIC DNA]</scope>
    <source>
        <strain evidence="2 3">ATCC 29149</strain>
    </source>
</reference>
<organism evidence="2 3">
    <name type="scientific">Mediterraneibacter gnavus (strain ATCC 29149 / DSM 114966 / JCM 6515 / VPI C7-9)</name>
    <name type="common">Ruminococcus gnavus</name>
    <dbReference type="NCBI Taxonomy" id="411470"/>
    <lineage>
        <taxon>Bacteria</taxon>
        <taxon>Bacillati</taxon>
        <taxon>Bacillota</taxon>
        <taxon>Clostridia</taxon>
        <taxon>Lachnospirales</taxon>
        <taxon>Lachnospiraceae</taxon>
        <taxon>Mediterraneibacter</taxon>
    </lineage>
</organism>
<keyword evidence="1" id="KW-0812">Transmembrane</keyword>